<evidence type="ECO:0000259" key="9">
    <source>
        <dbReference type="Pfam" id="PF01545"/>
    </source>
</evidence>
<dbReference type="Gene3D" id="3.30.70.1350">
    <property type="entry name" value="Cation efflux protein, cytoplasmic domain"/>
    <property type="match status" value="1"/>
</dbReference>
<feature type="domain" description="Cation efflux protein cytoplasmic" evidence="10">
    <location>
        <begin position="279"/>
        <end position="355"/>
    </location>
</feature>
<evidence type="ECO:0000256" key="8">
    <source>
        <dbReference type="SAM" id="Phobius"/>
    </source>
</evidence>
<dbReference type="GO" id="GO:0015086">
    <property type="term" value="F:cadmium ion transmembrane transporter activity"/>
    <property type="evidence" value="ECO:0007669"/>
    <property type="project" value="TreeGrafter"/>
</dbReference>
<dbReference type="Pfam" id="PF16916">
    <property type="entry name" value="ZT_dimer"/>
    <property type="match status" value="1"/>
</dbReference>
<dbReference type="SUPFAM" id="SSF161111">
    <property type="entry name" value="Cation efflux protein transmembrane domain-like"/>
    <property type="match status" value="1"/>
</dbReference>
<dbReference type="GO" id="GO:0015093">
    <property type="term" value="F:ferrous iron transmembrane transporter activity"/>
    <property type="evidence" value="ECO:0007669"/>
    <property type="project" value="TreeGrafter"/>
</dbReference>
<protein>
    <submittedName>
        <fullName evidence="11">Cation diffusion facilitator transporter</fullName>
    </submittedName>
</protein>
<reference evidence="11" key="1">
    <citation type="submission" date="2020-10" db="EMBL/GenBank/DDBJ databases">
        <title>Taxonomic study of unclassified bacteria belonging to the class Ktedonobacteria.</title>
        <authorList>
            <person name="Yabe S."/>
            <person name="Wang C.M."/>
            <person name="Zheng Y."/>
            <person name="Sakai Y."/>
            <person name="Cavaletti L."/>
            <person name="Monciardini P."/>
            <person name="Donadio S."/>
        </authorList>
    </citation>
    <scope>NUCLEOTIDE SEQUENCE</scope>
    <source>
        <strain evidence="11">SOSP1-1</strain>
    </source>
</reference>
<dbReference type="GO" id="GO:0015341">
    <property type="term" value="F:zinc efflux antiporter activity"/>
    <property type="evidence" value="ECO:0007669"/>
    <property type="project" value="TreeGrafter"/>
</dbReference>
<evidence type="ECO:0000313" key="12">
    <source>
        <dbReference type="Proteomes" id="UP000612362"/>
    </source>
</evidence>
<dbReference type="PANTHER" id="PTHR43840">
    <property type="entry name" value="MITOCHONDRIAL METAL TRANSPORTER 1-RELATED"/>
    <property type="match status" value="1"/>
</dbReference>
<dbReference type="GO" id="GO:0006882">
    <property type="term" value="P:intracellular zinc ion homeostasis"/>
    <property type="evidence" value="ECO:0007669"/>
    <property type="project" value="TreeGrafter"/>
</dbReference>
<feature type="region of interest" description="Disordered" evidence="7">
    <location>
        <begin position="24"/>
        <end position="44"/>
    </location>
</feature>
<evidence type="ECO:0000256" key="6">
    <source>
        <dbReference type="ARBA" id="ARBA00023136"/>
    </source>
</evidence>
<dbReference type="PANTHER" id="PTHR43840:SF15">
    <property type="entry name" value="MITOCHONDRIAL METAL TRANSPORTER 1-RELATED"/>
    <property type="match status" value="1"/>
</dbReference>
<evidence type="ECO:0000256" key="2">
    <source>
        <dbReference type="ARBA" id="ARBA00008114"/>
    </source>
</evidence>
<feature type="transmembrane region" description="Helical" evidence="8">
    <location>
        <begin position="153"/>
        <end position="176"/>
    </location>
</feature>
<accession>A0A8J3I531</accession>
<evidence type="ECO:0000256" key="1">
    <source>
        <dbReference type="ARBA" id="ARBA00004141"/>
    </source>
</evidence>
<dbReference type="Gene3D" id="1.20.1510.10">
    <property type="entry name" value="Cation efflux protein transmembrane domain"/>
    <property type="match status" value="1"/>
</dbReference>
<evidence type="ECO:0000256" key="5">
    <source>
        <dbReference type="ARBA" id="ARBA00022989"/>
    </source>
</evidence>
<feature type="transmembrane region" description="Helical" evidence="8">
    <location>
        <begin position="250"/>
        <end position="271"/>
    </location>
</feature>
<dbReference type="InterPro" id="IPR002524">
    <property type="entry name" value="Cation_efflux"/>
</dbReference>
<evidence type="ECO:0000256" key="7">
    <source>
        <dbReference type="SAM" id="MobiDB-lite"/>
    </source>
</evidence>
<dbReference type="NCBIfam" id="TIGR01297">
    <property type="entry name" value="CDF"/>
    <property type="match status" value="1"/>
</dbReference>
<organism evidence="11 12">
    <name type="scientific">Ktedonospora formicarum</name>
    <dbReference type="NCBI Taxonomy" id="2778364"/>
    <lineage>
        <taxon>Bacteria</taxon>
        <taxon>Bacillati</taxon>
        <taxon>Chloroflexota</taxon>
        <taxon>Ktedonobacteria</taxon>
        <taxon>Ktedonobacterales</taxon>
        <taxon>Ktedonobacteraceae</taxon>
        <taxon>Ktedonospora</taxon>
    </lineage>
</organism>
<evidence type="ECO:0000256" key="3">
    <source>
        <dbReference type="ARBA" id="ARBA00022448"/>
    </source>
</evidence>
<feature type="compositionally biased region" description="Basic residues" evidence="7">
    <location>
        <begin position="33"/>
        <end position="44"/>
    </location>
</feature>
<feature type="domain" description="Cation efflux protein transmembrane" evidence="9">
    <location>
        <begin position="82"/>
        <end position="262"/>
    </location>
</feature>
<feature type="transmembrane region" description="Helical" evidence="8">
    <location>
        <begin position="86"/>
        <end position="110"/>
    </location>
</feature>
<comment type="caution">
    <text evidence="11">The sequence shown here is derived from an EMBL/GenBank/DDBJ whole genome shotgun (WGS) entry which is preliminary data.</text>
</comment>
<dbReference type="InterPro" id="IPR027469">
    <property type="entry name" value="Cation_efflux_TMD_sf"/>
</dbReference>
<dbReference type="InterPro" id="IPR036837">
    <property type="entry name" value="Cation_efflux_CTD_sf"/>
</dbReference>
<keyword evidence="12" id="KW-1185">Reference proteome</keyword>
<dbReference type="FunFam" id="1.20.1510.10:FF:000006">
    <property type="entry name" value="Divalent cation efflux transporter"/>
    <property type="match status" value="1"/>
</dbReference>
<evidence type="ECO:0000313" key="11">
    <source>
        <dbReference type="EMBL" id="GHO46312.1"/>
    </source>
</evidence>
<dbReference type="RefSeq" id="WP_220195696.1">
    <property type="nucleotide sequence ID" value="NZ_BNJF01000002.1"/>
</dbReference>
<keyword evidence="5 8" id="KW-1133">Transmembrane helix</keyword>
<evidence type="ECO:0000256" key="4">
    <source>
        <dbReference type="ARBA" id="ARBA00022692"/>
    </source>
</evidence>
<keyword evidence="4 8" id="KW-0812">Transmembrane</keyword>
<sequence>MSDQETSEQQQAHNHADIQPHQHVDTHHAEQGHHHHTSHEHAHRHGILGRMMDAIPFLHGHSHGEVNVDTALETNARGLWALKISLLGLGLTALFQVIIVLISGSVGLLADTIHNFSDAFTAIPLGIAFVLGRKLATRRYTYGFGRVEDLAGVVIVVMIFLSAVLAGYESIIHLLYPEPLRNVWWVMLASVIGFLGNEGVAILRIRVGKEIGSVALVADGHHARVDGLTSLAVLLGALGSLLGFPLADPIIGLLITVAILFIVKDSIVAMWHRLMDAVDPEIIDRLESAAKKTQGVLSVQNVRARWLGHSLAAEAQIVVSEDLSLRESNLLVEKVRHSLFHAQPRLTSVSVQARPDGLSGREAANLTAHHERCTSYSSMQNS</sequence>
<dbReference type="Pfam" id="PF01545">
    <property type="entry name" value="Cation_efflux"/>
    <property type="match status" value="1"/>
</dbReference>
<keyword evidence="3" id="KW-0813">Transport</keyword>
<keyword evidence="6 8" id="KW-0472">Membrane</keyword>
<dbReference type="SUPFAM" id="SSF160240">
    <property type="entry name" value="Cation efflux protein cytoplasmic domain-like"/>
    <property type="match status" value="1"/>
</dbReference>
<name>A0A8J3I531_9CHLR</name>
<dbReference type="GO" id="GO:0005886">
    <property type="term" value="C:plasma membrane"/>
    <property type="evidence" value="ECO:0007669"/>
    <property type="project" value="TreeGrafter"/>
</dbReference>
<feature type="transmembrane region" description="Helical" evidence="8">
    <location>
        <begin position="116"/>
        <end position="132"/>
    </location>
</feature>
<dbReference type="Proteomes" id="UP000612362">
    <property type="component" value="Unassembled WGS sequence"/>
</dbReference>
<dbReference type="InterPro" id="IPR027470">
    <property type="entry name" value="Cation_efflux_CTD"/>
</dbReference>
<dbReference type="AlphaFoldDB" id="A0A8J3I531"/>
<dbReference type="EMBL" id="BNJF01000002">
    <property type="protein sequence ID" value="GHO46312.1"/>
    <property type="molecule type" value="Genomic_DNA"/>
</dbReference>
<dbReference type="InterPro" id="IPR050291">
    <property type="entry name" value="CDF_Transporter"/>
</dbReference>
<gene>
    <name evidence="11" type="ORF">KSX_44750</name>
</gene>
<comment type="subcellular location">
    <subcellularLocation>
        <location evidence="1">Membrane</location>
        <topology evidence="1">Multi-pass membrane protein</topology>
    </subcellularLocation>
</comment>
<comment type="similarity">
    <text evidence="2">Belongs to the cation diffusion facilitator (CDF) transporter (TC 2.A.4) family.</text>
</comment>
<evidence type="ECO:0000259" key="10">
    <source>
        <dbReference type="Pfam" id="PF16916"/>
    </source>
</evidence>
<proteinExistence type="inferred from homology"/>
<dbReference type="InterPro" id="IPR058533">
    <property type="entry name" value="Cation_efflux_TM"/>
</dbReference>